<dbReference type="GO" id="GO:0016757">
    <property type="term" value="F:glycosyltransferase activity"/>
    <property type="evidence" value="ECO:0007669"/>
    <property type="project" value="UniProtKB-KW"/>
</dbReference>
<feature type="domain" description="Glycosyltransferase 2-like" evidence="4">
    <location>
        <begin position="7"/>
        <end position="167"/>
    </location>
</feature>
<name>A0ABV5FCX8_9FLAO</name>
<keyword evidence="2 5" id="KW-0328">Glycosyltransferase</keyword>
<gene>
    <name evidence="5" type="ORF">ACFFU9_10860</name>
</gene>
<evidence type="ECO:0000313" key="6">
    <source>
        <dbReference type="Proteomes" id="UP001589585"/>
    </source>
</evidence>
<organism evidence="5 6">
    <name type="scientific">Mariniflexile ostreae</name>
    <dbReference type="NCBI Taxonomy" id="1520892"/>
    <lineage>
        <taxon>Bacteria</taxon>
        <taxon>Pseudomonadati</taxon>
        <taxon>Bacteroidota</taxon>
        <taxon>Flavobacteriia</taxon>
        <taxon>Flavobacteriales</taxon>
        <taxon>Flavobacteriaceae</taxon>
        <taxon>Mariniflexile</taxon>
    </lineage>
</organism>
<dbReference type="PANTHER" id="PTHR43179:SF12">
    <property type="entry name" value="GALACTOFURANOSYLTRANSFERASE GLFT2"/>
    <property type="match status" value="1"/>
</dbReference>
<dbReference type="Proteomes" id="UP001589585">
    <property type="component" value="Unassembled WGS sequence"/>
</dbReference>
<evidence type="ECO:0000313" key="5">
    <source>
        <dbReference type="EMBL" id="MFB9057239.1"/>
    </source>
</evidence>
<evidence type="ECO:0000259" key="4">
    <source>
        <dbReference type="Pfam" id="PF00535"/>
    </source>
</evidence>
<keyword evidence="3 5" id="KW-0808">Transferase</keyword>
<dbReference type="PANTHER" id="PTHR43179">
    <property type="entry name" value="RHAMNOSYLTRANSFERASE WBBL"/>
    <property type="match status" value="1"/>
</dbReference>
<sequence length="290" mass="33833">MHKNVFIIIVSYNGEPWLRKNLESIRVSHYPVKVLMVDNASSDRSIAIVKSFPEVVLIESKTNLGFGKANNIGIQEALKQGADYVFLLNQDTWIFPNTIEELLSAVTYSRDFGIVSPLHFSSDATILDESFNTYWKRKTISISENLDQVPFVNAAAWFMPRSVVEKVGYFEPLFQHYGEDRNYINRVIYHQYKIIIAKNAKICHDRTIVRNFKKDCIQGRFQILNAILNINDTLILGYWKGFVSVFGLPKYFFKSYPFSKNVSLYFNLLGYFFKQKFNVFLILKKRAYYK</sequence>
<dbReference type="InterPro" id="IPR001173">
    <property type="entry name" value="Glyco_trans_2-like"/>
</dbReference>
<dbReference type="SUPFAM" id="SSF53448">
    <property type="entry name" value="Nucleotide-diphospho-sugar transferases"/>
    <property type="match status" value="1"/>
</dbReference>
<protein>
    <submittedName>
        <fullName evidence="5">Glycosyltransferase family 2 protein</fullName>
        <ecNumber evidence="5">2.4.-.-</ecNumber>
    </submittedName>
</protein>
<accession>A0ABV5FCX8</accession>
<comment type="caution">
    <text evidence="5">The sequence shown here is derived from an EMBL/GenBank/DDBJ whole genome shotgun (WGS) entry which is preliminary data.</text>
</comment>
<proteinExistence type="inferred from homology"/>
<dbReference type="EC" id="2.4.-.-" evidence="5"/>
<evidence type="ECO:0000256" key="1">
    <source>
        <dbReference type="ARBA" id="ARBA00006739"/>
    </source>
</evidence>
<dbReference type="Pfam" id="PF00535">
    <property type="entry name" value="Glycos_transf_2"/>
    <property type="match status" value="1"/>
</dbReference>
<dbReference type="Gene3D" id="3.90.550.10">
    <property type="entry name" value="Spore Coat Polysaccharide Biosynthesis Protein SpsA, Chain A"/>
    <property type="match status" value="1"/>
</dbReference>
<keyword evidence="6" id="KW-1185">Reference proteome</keyword>
<evidence type="ECO:0000256" key="3">
    <source>
        <dbReference type="ARBA" id="ARBA00022679"/>
    </source>
</evidence>
<reference evidence="5 6" key="1">
    <citation type="submission" date="2024-09" db="EMBL/GenBank/DDBJ databases">
        <authorList>
            <person name="Sun Q."/>
            <person name="Mori K."/>
        </authorList>
    </citation>
    <scope>NUCLEOTIDE SEQUENCE [LARGE SCALE GENOMIC DNA]</scope>
    <source>
        <strain evidence="5 6">CECT 8622</strain>
    </source>
</reference>
<dbReference type="EMBL" id="JBHMFC010000066">
    <property type="protein sequence ID" value="MFB9057239.1"/>
    <property type="molecule type" value="Genomic_DNA"/>
</dbReference>
<dbReference type="InterPro" id="IPR029044">
    <property type="entry name" value="Nucleotide-diphossugar_trans"/>
</dbReference>
<comment type="similarity">
    <text evidence="1">Belongs to the glycosyltransferase 2 family.</text>
</comment>
<dbReference type="CDD" id="cd04186">
    <property type="entry name" value="GT_2_like_c"/>
    <property type="match status" value="1"/>
</dbReference>
<evidence type="ECO:0000256" key="2">
    <source>
        <dbReference type="ARBA" id="ARBA00022676"/>
    </source>
</evidence>
<dbReference type="RefSeq" id="WP_379861463.1">
    <property type="nucleotide sequence ID" value="NZ_JBHMFC010000066.1"/>
</dbReference>